<evidence type="ECO:0000256" key="1">
    <source>
        <dbReference type="ARBA" id="ARBA00023002"/>
    </source>
</evidence>
<dbReference type="InterPro" id="IPR011251">
    <property type="entry name" value="Luciferase-like_dom"/>
</dbReference>
<dbReference type="SUPFAM" id="SSF51679">
    <property type="entry name" value="Bacterial luciferase-like"/>
    <property type="match status" value="1"/>
</dbReference>
<dbReference type="PANTHER" id="PTHR30137">
    <property type="entry name" value="LUCIFERASE-LIKE MONOOXYGENASE"/>
    <property type="match status" value="1"/>
</dbReference>
<evidence type="ECO:0000256" key="2">
    <source>
        <dbReference type="ARBA" id="ARBA00023033"/>
    </source>
</evidence>
<evidence type="ECO:0000259" key="3">
    <source>
        <dbReference type="Pfam" id="PF00296"/>
    </source>
</evidence>
<protein>
    <submittedName>
        <fullName evidence="4">LLM class flavin-dependent oxidoreductase</fullName>
    </submittedName>
</protein>
<dbReference type="PANTHER" id="PTHR30137:SF8">
    <property type="entry name" value="BLR5498 PROTEIN"/>
    <property type="match status" value="1"/>
</dbReference>
<keyword evidence="1" id="KW-0560">Oxidoreductase</keyword>
<dbReference type="Proteomes" id="UP000321638">
    <property type="component" value="Unassembled WGS sequence"/>
</dbReference>
<comment type="caution">
    <text evidence="4">The sequence shown here is derived from an EMBL/GenBank/DDBJ whole genome shotgun (WGS) entry which is preliminary data.</text>
</comment>
<dbReference type="RefSeq" id="WP_147847280.1">
    <property type="nucleotide sequence ID" value="NZ_VDUZ01000012.1"/>
</dbReference>
<name>A0A5C8PP20_9HYPH</name>
<dbReference type="EMBL" id="VDUZ01000012">
    <property type="protein sequence ID" value="TXL75919.1"/>
    <property type="molecule type" value="Genomic_DNA"/>
</dbReference>
<dbReference type="GO" id="GO:0005829">
    <property type="term" value="C:cytosol"/>
    <property type="evidence" value="ECO:0007669"/>
    <property type="project" value="TreeGrafter"/>
</dbReference>
<dbReference type="GO" id="GO:0016705">
    <property type="term" value="F:oxidoreductase activity, acting on paired donors, with incorporation or reduction of molecular oxygen"/>
    <property type="evidence" value="ECO:0007669"/>
    <property type="project" value="InterPro"/>
</dbReference>
<dbReference type="GO" id="GO:0004497">
    <property type="term" value="F:monooxygenase activity"/>
    <property type="evidence" value="ECO:0007669"/>
    <property type="project" value="UniProtKB-KW"/>
</dbReference>
<dbReference type="OrthoDB" id="9776438at2"/>
<evidence type="ECO:0000313" key="5">
    <source>
        <dbReference type="Proteomes" id="UP000321638"/>
    </source>
</evidence>
<feature type="domain" description="Luciferase-like" evidence="3">
    <location>
        <begin position="28"/>
        <end position="347"/>
    </location>
</feature>
<dbReference type="InterPro" id="IPR050766">
    <property type="entry name" value="Bact_Lucif_Oxidored"/>
</dbReference>
<accession>A0A5C8PP20</accession>
<dbReference type="InterPro" id="IPR036661">
    <property type="entry name" value="Luciferase-like_sf"/>
</dbReference>
<gene>
    <name evidence="4" type="ORF">FHP25_12530</name>
</gene>
<reference evidence="4 5" key="1">
    <citation type="submission" date="2019-06" db="EMBL/GenBank/DDBJ databases">
        <title>New taxonomy in bacterial strain CC-CFT640, isolated from vineyard.</title>
        <authorList>
            <person name="Lin S.-Y."/>
            <person name="Tsai C.-F."/>
            <person name="Young C.-C."/>
        </authorList>
    </citation>
    <scope>NUCLEOTIDE SEQUENCE [LARGE SCALE GENOMIC DNA]</scope>
    <source>
        <strain evidence="4 5">CC-CFT640</strain>
    </source>
</reference>
<dbReference type="Gene3D" id="3.20.20.30">
    <property type="entry name" value="Luciferase-like domain"/>
    <property type="match status" value="1"/>
</dbReference>
<dbReference type="Pfam" id="PF00296">
    <property type="entry name" value="Bac_luciferase"/>
    <property type="match status" value="1"/>
</dbReference>
<keyword evidence="2" id="KW-0503">Monooxygenase</keyword>
<sequence length="400" mass="44098">MRVWYFSEMAYHPAWDEGLSRGSMRVVLPNKNFDPQVGHGLLNRYLDEFALCDEVGLDIMVNKHHSTATCLTVSVSMALAILARETKRARLLSLGTPIANRPDPVRVAEEMAWLDVLSGGRLEMGLVKGAPYEIAPANSNPANLMRRYWEAHDLILKAMSTTDGPFNWEGEFFHYRNVNIWPRPLQQPTPPVWMTGLSADTGRAAAERGHVIGTLLSGAVAKPMFDTYRKRAQELGWTAGPDRFAYAAVVGVGDTREEGYRRADLAAGYVRTAPVVLEPFTNPPGYNSVGANVAMLKAGPKRGGFVLDRDGKPVDHRTATVEQFMASDTVFAGTPDDVFNQIRDFNDRIGGFGHLLFFGQGGFLDHNDTVANITLFAREVLPRLRELSPAPARTATAAVR</sequence>
<dbReference type="AlphaFoldDB" id="A0A5C8PP20"/>
<proteinExistence type="predicted"/>
<keyword evidence="5" id="KW-1185">Reference proteome</keyword>
<organism evidence="4 5">
    <name type="scientific">Vineibacter terrae</name>
    <dbReference type="NCBI Taxonomy" id="2586908"/>
    <lineage>
        <taxon>Bacteria</taxon>
        <taxon>Pseudomonadati</taxon>
        <taxon>Pseudomonadota</taxon>
        <taxon>Alphaproteobacteria</taxon>
        <taxon>Hyphomicrobiales</taxon>
        <taxon>Vineibacter</taxon>
    </lineage>
</organism>
<evidence type="ECO:0000313" key="4">
    <source>
        <dbReference type="EMBL" id="TXL75919.1"/>
    </source>
</evidence>